<evidence type="ECO:0000256" key="2">
    <source>
        <dbReference type="ARBA" id="ARBA00022603"/>
    </source>
</evidence>
<keyword evidence="4" id="KW-0949">S-adenosyl-L-methionine</keyword>
<dbReference type="EMBL" id="JANIIK010000112">
    <property type="protein sequence ID" value="KAJ3593442.1"/>
    <property type="molecule type" value="Genomic_DNA"/>
</dbReference>
<keyword evidence="3" id="KW-0808">Transferase</keyword>
<dbReference type="PANTHER" id="PTHR11265:SF0">
    <property type="entry name" value="12S RRNA N4-METHYLCYTIDINE METHYLTRANSFERASE"/>
    <property type="match status" value="1"/>
</dbReference>
<name>A0A9Q0IAN5_9TELE</name>
<evidence type="ECO:0000256" key="4">
    <source>
        <dbReference type="ARBA" id="ARBA00022691"/>
    </source>
</evidence>
<dbReference type="Gene3D" id="3.40.50.150">
    <property type="entry name" value="Vaccinia Virus protein VP39"/>
    <property type="match status" value="2"/>
</dbReference>
<accession>A0A9Q0IAN5</accession>
<keyword evidence="6" id="KW-1185">Reference proteome</keyword>
<dbReference type="InterPro" id="IPR002903">
    <property type="entry name" value="RsmH"/>
</dbReference>
<dbReference type="SUPFAM" id="SSF81799">
    <property type="entry name" value="Putative methyltransferase TM0872, insert domain"/>
    <property type="match status" value="1"/>
</dbReference>
<comment type="caution">
    <text evidence="5">The sequence shown here is derived from an EMBL/GenBank/DDBJ whole genome shotgun (WGS) entry which is preliminary data.</text>
</comment>
<dbReference type="InterPro" id="IPR023397">
    <property type="entry name" value="SAM-dep_MeTrfase_MraW_recog"/>
</dbReference>
<evidence type="ECO:0000256" key="1">
    <source>
        <dbReference type="ARBA" id="ARBA00010396"/>
    </source>
</evidence>
<keyword evidence="2" id="KW-0489">Methyltransferase</keyword>
<reference evidence="5" key="1">
    <citation type="submission" date="2022-07" db="EMBL/GenBank/DDBJ databases">
        <title>Chromosome-level genome of Muraenolepis orangiensis.</title>
        <authorList>
            <person name="Kim J."/>
        </authorList>
    </citation>
    <scope>NUCLEOTIDE SEQUENCE</scope>
    <source>
        <strain evidence="5">KU_S4_2022</strain>
        <tissue evidence="5">Muscle</tissue>
    </source>
</reference>
<proteinExistence type="inferred from homology"/>
<feature type="non-terminal residue" evidence="5">
    <location>
        <position position="219"/>
    </location>
</feature>
<dbReference type="OrthoDB" id="16290at2759"/>
<dbReference type="AlphaFoldDB" id="A0A9Q0IAN5"/>
<evidence type="ECO:0008006" key="7">
    <source>
        <dbReference type="Google" id="ProtNLM"/>
    </source>
</evidence>
<dbReference type="Proteomes" id="UP001148018">
    <property type="component" value="Unassembled WGS sequence"/>
</dbReference>
<protein>
    <recommendedName>
        <fullName evidence="7">Methyltransferase like 15</fullName>
    </recommendedName>
</protein>
<evidence type="ECO:0000313" key="6">
    <source>
        <dbReference type="Proteomes" id="UP001148018"/>
    </source>
</evidence>
<dbReference type="GO" id="GO:0070475">
    <property type="term" value="P:rRNA base methylation"/>
    <property type="evidence" value="ECO:0007669"/>
    <property type="project" value="TreeGrafter"/>
</dbReference>
<dbReference type="PANTHER" id="PTHR11265">
    <property type="entry name" value="S-ADENOSYL-METHYLTRANSFERASE MRAW"/>
    <property type="match status" value="1"/>
</dbReference>
<dbReference type="SUPFAM" id="SSF53335">
    <property type="entry name" value="S-adenosyl-L-methionine-dependent methyltransferases"/>
    <property type="match status" value="1"/>
</dbReference>
<sequence length="219" mass="23817">MTFGSGGHTKEILNTCSDVTVLALDRDPAAFCLAQQLAARYAGRVRPMLGRFSELLAQVEVKPGSVDAVLLDAGCSSMQMDRPQRGFSLSRDGPLDMRMDGDRYPNMPCAADVVNALDQQALAAILLAYGEEKHARKISSAIVEARGVCPITRTQQLASVVADKLERPSHVATKTFQALRIFVNDELNELHAGLRAARTLLRPGGRLCALTFHSLEDRL</sequence>
<evidence type="ECO:0000313" key="5">
    <source>
        <dbReference type="EMBL" id="KAJ3593442.1"/>
    </source>
</evidence>
<gene>
    <name evidence="5" type="ORF">NHX12_005777</name>
</gene>
<comment type="similarity">
    <text evidence="1">Belongs to the methyltransferase superfamily. RsmH family.</text>
</comment>
<dbReference type="InterPro" id="IPR029063">
    <property type="entry name" value="SAM-dependent_MTases_sf"/>
</dbReference>
<evidence type="ECO:0000256" key="3">
    <source>
        <dbReference type="ARBA" id="ARBA00022679"/>
    </source>
</evidence>
<dbReference type="GO" id="GO:0071424">
    <property type="term" value="F:rRNA (cytosine-N4-)-methyltransferase activity"/>
    <property type="evidence" value="ECO:0007669"/>
    <property type="project" value="TreeGrafter"/>
</dbReference>
<organism evidence="5 6">
    <name type="scientific">Muraenolepis orangiensis</name>
    <name type="common">Patagonian moray cod</name>
    <dbReference type="NCBI Taxonomy" id="630683"/>
    <lineage>
        <taxon>Eukaryota</taxon>
        <taxon>Metazoa</taxon>
        <taxon>Chordata</taxon>
        <taxon>Craniata</taxon>
        <taxon>Vertebrata</taxon>
        <taxon>Euteleostomi</taxon>
        <taxon>Actinopterygii</taxon>
        <taxon>Neopterygii</taxon>
        <taxon>Teleostei</taxon>
        <taxon>Neoteleostei</taxon>
        <taxon>Acanthomorphata</taxon>
        <taxon>Zeiogadaria</taxon>
        <taxon>Gadariae</taxon>
        <taxon>Gadiformes</taxon>
        <taxon>Muraenolepidoidei</taxon>
        <taxon>Muraenolepididae</taxon>
        <taxon>Muraenolepis</taxon>
    </lineage>
</organism>
<dbReference type="NCBIfam" id="TIGR00006">
    <property type="entry name" value="16S rRNA (cytosine(1402)-N(4))-methyltransferase RsmH"/>
    <property type="match status" value="1"/>
</dbReference>
<dbReference type="Pfam" id="PF01795">
    <property type="entry name" value="Methyltransf_5"/>
    <property type="match status" value="1"/>
</dbReference>